<accession>A0ABQ4SZW0</accession>
<evidence type="ECO:0000313" key="3">
    <source>
        <dbReference type="Proteomes" id="UP001055102"/>
    </source>
</evidence>
<proteinExistence type="predicted"/>
<gene>
    <name evidence="2" type="ORF">AOPFMNJM_3355</name>
</gene>
<sequence>MRPGETDTQSRPEAAPGTDEQRFLDLHAERSTLERALALSQARQRFVSDRTEAESARQEEERLLADLDLVLTRIRAEEYRRRPGARRW</sequence>
<comment type="caution">
    <text evidence="2">The sequence shown here is derived from an EMBL/GenBank/DDBJ whole genome shotgun (WGS) entry which is preliminary data.</text>
</comment>
<feature type="compositionally biased region" description="Basic and acidic residues" evidence="1">
    <location>
        <begin position="1"/>
        <end position="10"/>
    </location>
</feature>
<evidence type="ECO:0000313" key="2">
    <source>
        <dbReference type="EMBL" id="GJE08023.1"/>
    </source>
</evidence>
<dbReference type="RefSeq" id="WP_373320093.1">
    <property type="nucleotide sequence ID" value="NZ_BPQR01000059.1"/>
</dbReference>
<organism evidence="2 3">
    <name type="scientific">Methylobacterium jeotgali</name>
    <dbReference type="NCBI Taxonomy" id="381630"/>
    <lineage>
        <taxon>Bacteria</taxon>
        <taxon>Pseudomonadati</taxon>
        <taxon>Pseudomonadota</taxon>
        <taxon>Alphaproteobacteria</taxon>
        <taxon>Hyphomicrobiales</taxon>
        <taxon>Methylobacteriaceae</taxon>
        <taxon>Methylobacterium</taxon>
    </lineage>
</organism>
<feature type="region of interest" description="Disordered" evidence="1">
    <location>
        <begin position="1"/>
        <end position="22"/>
    </location>
</feature>
<reference evidence="2" key="2">
    <citation type="submission" date="2021-08" db="EMBL/GenBank/DDBJ databases">
        <authorList>
            <person name="Tani A."/>
            <person name="Ola A."/>
            <person name="Ogura Y."/>
            <person name="Katsura K."/>
            <person name="Hayashi T."/>
        </authorList>
    </citation>
    <scope>NUCLEOTIDE SEQUENCE</scope>
    <source>
        <strain evidence="2">LMG 23639</strain>
    </source>
</reference>
<name>A0ABQ4SZW0_9HYPH</name>
<protein>
    <submittedName>
        <fullName evidence="2">Uncharacterized protein</fullName>
    </submittedName>
</protein>
<dbReference type="EMBL" id="BPQR01000059">
    <property type="protein sequence ID" value="GJE08023.1"/>
    <property type="molecule type" value="Genomic_DNA"/>
</dbReference>
<keyword evidence="3" id="KW-1185">Reference proteome</keyword>
<evidence type="ECO:0000256" key="1">
    <source>
        <dbReference type="SAM" id="MobiDB-lite"/>
    </source>
</evidence>
<dbReference type="Proteomes" id="UP001055102">
    <property type="component" value="Unassembled WGS sequence"/>
</dbReference>
<reference evidence="2" key="1">
    <citation type="journal article" date="2021" name="Front. Microbiol.">
        <title>Comprehensive Comparative Genomics and Phenotyping of Methylobacterium Species.</title>
        <authorList>
            <person name="Alessa O."/>
            <person name="Ogura Y."/>
            <person name="Fujitani Y."/>
            <person name="Takami H."/>
            <person name="Hayashi T."/>
            <person name="Sahin N."/>
            <person name="Tani A."/>
        </authorList>
    </citation>
    <scope>NUCLEOTIDE SEQUENCE</scope>
    <source>
        <strain evidence="2">LMG 23639</strain>
    </source>
</reference>